<protein>
    <submittedName>
        <fullName evidence="2">Uncharacterized protein</fullName>
    </submittedName>
</protein>
<evidence type="ECO:0000313" key="2">
    <source>
        <dbReference type="EMBL" id="RIB12659.1"/>
    </source>
</evidence>
<organism evidence="2 3">
    <name type="scientific">Gigaspora rosea</name>
    <dbReference type="NCBI Taxonomy" id="44941"/>
    <lineage>
        <taxon>Eukaryota</taxon>
        <taxon>Fungi</taxon>
        <taxon>Fungi incertae sedis</taxon>
        <taxon>Mucoromycota</taxon>
        <taxon>Glomeromycotina</taxon>
        <taxon>Glomeromycetes</taxon>
        <taxon>Diversisporales</taxon>
        <taxon>Gigasporaceae</taxon>
        <taxon>Gigaspora</taxon>
    </lineage>
</organism>
<evidence type="ECO:0000313" key="3">
    <source>
        <dbReference type="Proteomes" id="UP000266673"/>
    </source>
</evidence>
<accession>A0A397UVB3</accession>
<sequence length="387" mass="45192">MGPKTSEHLQRYHIYFPELTNLSTLWKMIELDRAKRLLEDTQQENQQMSQLIDLNSHIERMKQYIEDQRIELEELKRQLQASRENMIAMRDLYKKELESKNVLTEQCSRFSLDNLMVYSPREWLDSCNKVVVKFVETLVQINYASNILSPEKLFKAAVAVNTIYGAWHEKYISEIHLANAAIKYTVVRSKLVINIDNHITSCGSYNRFLKWQDKLSKQEEPLLKVTSFAAFNMSLENKIQHTNSSWVYDSLNMSQFDELFCISAQMQEVINEELHSYLAEVLQLLFEEKLLSTNPINSLVESASTNIAKMKTCPGCNKQDIENQKRKCPSCKTQLPTLAEIQKEKVTEIANDLTIQLTNHLIFKPYKINHELFPLIPHTKFFKNSDL</sequence>
<evidence type="ECO:0000256" key="1">
    <source>
        <dbReference type="SAM" id="Coils"/>
    </source>
</evidence>
<proteinExistence type="predicted"/>
<name>A0A397UVB3_9GLOM</name>
<comment type="caution">
    <text evidence="2">The sequence shown here is derived from an EMBL/GenBank/DDBJ whole genome shotgun (WGS) entry which is preliminary data.</text>
</comment>
<reference evidence="2 3" key="1">
    <citation type="submission" date="2018-06" db="EMBL/GenBank/DDBJ databases">
        <title>Comparative genomics reveals the genomic features of Rhizophagus irregularis, R. cerebriforme, R. diaphanum and Gigaspora rosea, and their symbiotic lifestyle signature.</title>
        <authorList>
            <person name="Morin E."/>
            <person name="San Clemente H."/>
            <person name="Chen E.C.H."/>
            <person name="De La Providencia I."/>
            <person name="Hainaut M."/>
            <person name="Kuo A."/>
            <person name="Kohler A."/>
            <person name="Murat C."/>
            <person name="Tang N."/>
            <person name="Roy S."/>
            <person name="Loubradou J."/>
            <person name="Henrissat B."/>
            <person name="Grigoriev I.V."/>
            <person name="Corradi N."/>
            <person name="Roux C."/>
            <person name="Martin F.M."/>
        </authorList>
    </citation>
    <scope>NUCLEOTIDE SEQUENCE [LARGE SCALE GENOMIC DNA]</scope>
    <source>
        <strain evidence="2 3">DAOM 194757</strain>
    </source>
</reference>
<keyword evidence="1" id="KW-0175">Coiled coil</keyword>
<keyword evidence="3" id="KW-1185">Reference proteome</keyword>
<feature type="coiled-coil region" evidence="1">
    <location>
        <begin position="31"/>
        <end position="92"/>
    </location>
</feature>
<dbReference type="Proteomes" id="UP000266673">
    <property type="component" value="Unassembled WGS sequence"/>
</dbReference>
<dbReference type="OrthoDB" id="10342788at2759"/>
<gene>
    <name evidence="2" type="ORF">C2G38_2200070</name>
</gene>
<dbReference type="AlphaFoldDB" id="A0A397UVB3"/>
<dbReference type="EMBL" id="QKWP01001002">
    <property type="protein sequence ID" value="RIB12659.1"/>
    <property type="molecule type" value="Genomic_DNA"/>
</dbReference>